<proteinExistence type="predicted"/>
<accession>A0A380MVP3</accession>
<evidence type="ECO:0000313" key="1">
    <source>
        <dbReference type="EMBL" id="SUO96649.1"/>
    </source>
</evidence>
<dbReference type="SUPFAM" id="SSF88723">
    <property type="entry name" value="PIN domain-like"/>
    <property type="match status" value="1"/>
</dbReference>
<dbReference type="InterPro" id="IPR029060">
    <property type="entry name" value="PIN-like_dom_sf"/>
</dbReference>
<dbReference type="Proteomes" id="UP000254575">
    <property type="component" value="Unassembled WGS sequence"/>
</dbReference>
<keyword evidence="2" id="KW-1185">Reference proteome</keyword>
<evidence type="ECO:0000313" key="2">
    <source>
        <dbReference type="Proteomes" id="UP000254575"/>
    </source>
</evidence>
<reference evidence="1 2" key="1">
    <citation type="submission" date="2018-06" db="EMBL/GenBank/DDBJ databases">
        <authorList>
            <consortium name="Pathogen Informatics"/>
            <person name="Doyle S."/>
        </authorList>
    </citation>
    <scope>NUCLEOTIDE SEQUENCE [LARGE SCALE GENOMIC DNA]</scope>
    <source>
        <strain evidence="1 2">NCTC10717</strain>
    </source>
</reference>
<protein>
    <recommendedName>
        <fullName evidence="3">PIN domain-containing protein</fullName>
    </recommendedName>
</protein>
<sequence length="97" mass="10977">MVVELIWVLSPTYKQSRQAIGGVLAELFSMPVFVFENRTLLLKVLDAYRQSKADFSDLLIHAIAEKSACQYTLTFDKVAYTQAGMRSLSDWLSPNND</sequence>
<gene>
    <name evidence="1" type="ORF">NCTC10717_01093</name>
</gene>
<dbReference type="AlphaFoldDB" id="A0A380MVP3"/>
<evidence type="ECO:0008006" key="3">
    <source>
        <dbReference type="Google" id="ProtNLM"/>
    </source>
</evidence>
<name>A0A380MVP3_9GAMM</name>
<dbReference type="EMBL" id="UHIA01000004">
    <property type="protein sequence ID" value="SUO96649.1"/>
    <property type="molecule type" value="Genomic_DNA"/>
</dbReference>
<organism evidence="1 2">
    <name type="scientific">Suttonella indologenes</name>
    <dbReference type="NCBI Taxonomy" id="13276"/>
    <lineage>
        <taxon>Bacteria</taxon>
        <taxon>Pseudomonadati</taxon>
        <taxon>Pseudomonadota</taxon>
        <taxon>Gammaproteobacteria</taxon>
        <taxon>Cardiobacteriales</taxon>
        <taxon>Cardiobacteriaceae</taxon>
        <taxon>Suttonella</taxon>
    </lineage>
</organism>